<dbReference type="AlphaFoldDB" id="A0A7X9NLE5"/>
<accession>A0A7X9NLE5</accession>
<dbReference type="Proteomes" id="UP000588071">
    <property type="component" value="Unassembled WGS sequence"/>
</dbReference>
<sequence length="31" mass="3541">MKLSNQQLRWLLEGLSIIQPTAVKKGVKITF</sequence>
<name>A0A7X9NLE5_9ENTE</name>
<protein>
    <submittedName>
        <fullName evidence="1">Transposase</fullName>
    </submittedName>
</protein>
<gene>
    <name evidence="1" type="ORF">HF857_04605</name>
</gene>
<dbReference type="EMBL" id="JABAFV010000005">
    <property type="protein sequence ID" value="NME49537.1"/>
    <property type="molecule type" value="Genomic_DNA"/>
</dbReference>
<organism evidence="1 2">
    <name type="scientific">Enterococcus cecorum</name>
    <dbReference type="NCBI Taxonomy" id="44008"/>
    <lineage>
        <taxon>Bacteria</taxon>
        <taxon>Bacillati</taxon>
        <taxon>Bacillota</taxon>
        <taxon>Bacilli</taxon>
        <taxon>Lactobacillales</taxon>
        <taxon>Enterococcaceae</taxon>
        <taxon>Enterococcus</taxon>
    </lineage>
</organism>
<evidence type="ECO:0000313" key="1">
    <source>
        <dbReference type="EMBL" id="NME49537.1"/>
    </source>
</evidence>
<comment type="caution">
    <text evidence="1">The sequence shown here is derived from an EMBL/GenBank/DDBJ whole genome shotgun (WGS) entry which is preliminary data.</text>
</comment>
<reference evidence="1 2" key="1">
    <citation type="submission" date="2020-04" db="EMBL/GenBank/DDBJ databases">
        <authorList>
            <person name="Hitch T.C.A."/>
            <person name="Wylensek D."/>
            <person name="Clavel T."/>
        </authorList>
    </citation>
    <scope>NUCLEOTIDE SEQUENCE [LARGE SCALE GENOMIC DNA]</scope>
    <source>
        <strain evidence="1 2">WCA-380-WT-3C</strain>
    </source>
</reference>
<proteinExistence type="predicted"/>
<evidence type="ECO:0000313" key="2">
    <source>
        <dbReference type="Proteomes" id="UP000588071"/>
    </source>
</evidence>